<dbReference type="PRINTS" id="PR00452">
    <property type="entry name" value="SH3DOMAIN"/>
</dbReference>
<dbReference type="InterPro" id="IPR011009">
    <property type="entry name" value="Kinase-like_dom_sf"/>
</dbReference>
<dbReference type="PROSITE" id="PS50011">
    <property type="entry name" value="PROTEIN_KINASE_DOM"/>
    <property type="match status" value="1"/>
</dbReference>
<evidence type="ECO:0000256" key="12">
    <source>
        <dbReference type="PROSITE-ProRule" id="PRU00191"/>
    </source>
</evidence>
<organism evidence="20">
    <name type="scientific">Suberites domuncula</name>
    <name type="common">Sponge</name>
    <dbReference type="NCBI Taxonomy" id="55567"/>
    <lineage>
        <taxon>Eukaryota</taxon>
        <taxon>Metazoa</taxon>
        <taxon>Porifera</taxon>
        <taxon>Demospongiae</taxon>
        <taxon>Heteroscleromorpha</taxon>
        <taxon>Suberitida</taxon>
        <taxon>Suberitidae</taxon>
        <taxon>Suberites</taxon>
    </lineage>
</organism>
<dbReference type="InterPro" id="IPR000719">
    <property type="entry name" value="Prot_kinase_dom"/>
</dbReference>
<dbReference type="FunFam" id="3.30.505.10:FF:000044">
    <property type="entry name" value="Tyrosine-protein kinase"/>
    <property type="match status" value="1"/>
</dbReference>
<dbReference type="SUPFAM" id="SSF55550">
    <property type="entry name" value="SH2 domain"/>
    <property type="match status" value="1"/>
</dbReference>
<reference evidence="20" key="1">
    <citation type="journal article" date="2004" name="Gene">
        <title>Src proteins/src genes: from sponges to mammals.</title>
        <authorList>
            <person name="Cetkovic H."/>
            <person name="Grebenjuk V.A."/>
            <person name="Muller W.E."/>
            <person name="Gamulin V."/>
        </authorList>
    </citation>
    <scope>NUCLEOTIDE SEQUENCE</scope>
</reference>
<feature type="region of interest" description="Disordered" evidence="16">
    <location>
        <begin position="1"/>
        <end position="63"/>
    </location>
</feature>
<dbReference type="SUPFAM" id="SSF56112">
    <property type="entry name" value="Protein kinase-like (PK-like)"/>
    <property type="match status" value="1"/>
</dbReference>
<evidence type="ECO:0000256" key="9">
    <source>
        <dbReference type="ARBA" id="ARBA00022999"/>
    </source>
</evidence>
<keyword evidence="5 15" id="KW-0808">Transferase</keyword>
<feature type="compositionally biased region" description="Basic and acidic residues" evidence="16">
    <location>
        <begin position="10"/>
        <end position="19"/>
    </location>
</feature>
<dbReference type="InterPro" id="IPR017441">
    <property type="entry name" value="Protein_kinase_ATP_BS"/>
</dbReference>
<dbReference type="PROSITE" id="PS50002">
    <property type="entry name" value="SH3"/>
    <property type="match status" value="1"/>
</dbReference>
<dbReference type="FunFam" id="1.10.510.10:FF:000318">
    <property type="entry name" value="Tyrosine-protein kinase"/>
    <property type="match status" value="1"/>
</dbReference>
<dbReference type="PRINTS" id="PR00401">
    <property type="entry name" value="SH2DOMAIN"/>
</dbReference>
<dbReference type="GO" id="GO:0005524">
    <property type="term" value="F:ATP binding"/>
    <property type="evidence" value="ECO:0007669"/>
    <property type="project" value="UniProtKB-UniRule"/>
</dbReference>
<evidence type="ECO:0000256" key="13">
    <source>
        <dbReference type="PROSITE-ProRule" id="PRU00192"/>
    </source>
</evidence>
<dbReference type="InterPro" id="IPR000980">
    <property type="entry name" value="SH2"/>
</dbReference>
<dbReference type="Pfam" id="PF00018">
    <property type="entry name" value="SH3_1"/>
    <property type="match status" value="1"/>
</dbReference>
<evidence type="ECO:0000256" key="6">
    <source>
        <dbReference type="ARBA" id="ARBA00022741"/>
    </source>
</evidence>
<dbReference type="PRINTS" id="PR00109">
    <property type="entry name" value="TYRKINASE"/>
</dbReference>
<dbReference type="InterPro" id="IPR020635">
    <property type="entry name" value="Tyr_kinase_cat_dom"/>
</dbReference>
<dbReference type="FunFam" id="2.30.30.40:FF:000208">
    <property type="entry name" value="Tyrosine-protein kinase"/>
    <property type="match status" value="1"/>
</dbReference>
<dbReference type="EMBL" id="AY559311">
    <property type="protein sequence ID" value="AAT67598.1"/>
    <property type="molecule type" value="mRNA"/>
</dbReference>
<feature type="domain" description="SH3" evidence="18">
    <location>
        <begin position="75"/>
        <end position="136"/>
    </location>
</feature>
<dbReference type="SMART" id="SM00252">
    <property type="entry name" value="SH2"/>
    <property type="match status" value="1"/>
</dbReference>
<dbReference type="InterPro" id="IPR036860">
    <property type="entry name" value="SH2_dom_sf"/>
</dbReference>
<dbReference type="Gene3D" id="3.30.505.10">
    <property type="entry name" value="SH2 domain"/>
    <property type="match status" value="1"/>
</dbReference>
<evidence type="ECO:0000256" key="5">
    <source>
        <dbReference type="ARBA" id="ARBA00022679"/>
    </source>
</evidence>
<feature type="compositionally biased region" description="Polar residues" evidence="16">
    <location>
        <begin position="20"/>
        <end position="42"/>
    </location>
</feature>
<keyword evidence="6 14" id="KW-0547">Nucleotide-binding</keyword>
<dbReference type="SMART" id="SM00219">
    <property type="entry name" value="TyrKc"/>
    <property type="match status" value="1"/>
</dbReference>
<evidence type="ECO:0000313" key="20">
    <source>
        <dbReference type="EMBL" id="AAT67598.1"/>
    </source>
</evidence>
<evidence type="ECO:0000259" key="18">
    <source>
        <dbReference type="PROSITE" id="PS50002"/>
    </source>
</evidence>
<dbReference type="CDD" id="cd09933">
    <property type="entry name" value="SH2_Src_family"/>
    <property type="match status" value="1"/>
</dbReference>
<dbReference type="PROSITE" id="PS00109">
    <property type="entry name" value="PROTEIN_KINASE_TYR"/>
    <property type="match status" value="1"/>
</dbReference>
<dbReference type="InterPro" id="IPR036028">
    <property type="entry name" value="SH3-like_dom_sf"/>
</dbReference>
<dbReference type="EC" id="2.7.10.2" evidence="15"/>
<proteinExistence type="evidence at transcript level"/>
<keyword evidence="3" id="KW-0963">Cytoplasm</keyword>
<dbReference type="PROSITE" id="PS00107">
    <property type="entry name" value="PROTEIN_KINASE_ATP"/>
    <property type="match status" value="1"/>
</dbReference>
<dbReference type="SUPFAM" id="SSF50044">
    <property type="entry name" value="SH3-domain"/>
    <property type="match status" value="1"/>
</dbReference>
<accession>Q6E5A8</accession>
<comment type="catalytic activity">
    <reaction evidence="11 15">
        <text>L-tyrosyl-[protein] + ATP = O-phospho-L-tyrosyl-[protein] + ADP + H(+)</text>
        <dbReference type="Rhea" id="RHEA:10596"/>
        <dbReference type="Rhea" id="RHEA-COMP:10136"/>
        <dbReference type="Rhea" id="RHEA-COMP:20101"/>
        <dbReference type="ChEBI" id="CHEBI:15378"/>
        <dbReference type="ChEBI" id="CHEBI:30616"/>
        <dbReference type="ChEBI" id="CHEBI:46858"/>
        <dbReference type="ChEBI" id="CHEBI:61978"/>
        <dbReference type="ChEBI" id="CHEBI:456216"/>
        <dbReference type="EC" id="2.7.10.2"/>
    </reaction>
</comment>
<dbReference type="PROSITE" id="PS50001">
    <property type="entry name" value="SH2"/>
    <property type="match status" value="1"/>
</dbReference>
<dbReference type="FunFam" id="3.30.200.20:FF:000037">
    <property type="entry name" value="Tyrosine-protein kinase"/>
    <property type="match status" value="1"/>
</dbReference>
<comment type="similarity">
    <text evidence="15">Belongs to the protein kinase superfamily. Tyr protein kinase family.</text>
</comment>
<dbReference type="InterPro" id="IPR050198">
    <property type="entry name" value="Non-receptor_tyrosine_kinases"/>
</dbReference>
<dbReference type="GO" id="GO:0048731">
    <property type="term" value="P:system development"/>
    <property type="evidence" value="ECO:0007669"/>
    <property type="project" value="UniProtKB-ARBA"/>
</dbReference>
<dbReference type="SMART" id="SM00326">
    <property type="entry name" value="SH3"/>
    <property type="match status" value="1"/>
</dbReference>
<evidence type="ECO:0000256" key="8">
    <source>
        <dbReference type="ARBA" id="ARBA00022840"/>
    </source>
</evidence>
<dbReference type="Gene3D" id="1.10.510.10">
    <property type="entry name" value="Transferase(Phosphotransferase) domain 1"/>
    <property type="match status" value="1"/>
</dbReference>
<name>Q6E5A8_SUBDO</name>
<dbReference type="GO" id="GO:0004715">
    <property type="term" value="F:non-membrane spanning protein tyrosine kinase activity"/>
    <property type="evidence" value="ECO:0007669"/>
    <property type="project" value="UniProtKB-EC"/>
</dbReference>
<evidence type="ECO:0000259" key="17">
    <source>
        <dbReference type="PROSITE" id="PS50001"/>
    </source>
</evidence>
<keyword evidence="7 15" id="KW-0418">Kinase</keyword>
<dbReference type="InterPro" id="IPR001452">
    <property type="entry name" value="SH3_domain"/>
</dbReference>
<dbReference type="AlphaFoldDB" id="Q6E5A8"/>
<keyword evidence="4" id="KW-0597">Phosphoprotein</keyword>
<evidence type="ECO:0000256" key="11">
    <source>
        <dbReference type="ARBA" id="ARBA00051245"/>
    </source>
</evidence>
<evidence type="ECO:0000259" key="19">
    <source>
        <dbReference type="PROSITE" id="PS50011"/>
    </source>
</evidence>
<keyword evidence="2 13" id="KW-0728">SH3 domain</keyword>
<dbReference type="Gene3D" id="2.30.30.40">
    <property type="entry name" value="SH3 Domains"/>
    <property type="match status" value="1"/>
</dbReference>
<evidence type="ECO:0000256" key="14">
    <source>
        <dbReference type="PROSITE-ProRule" id="PRU10141"/>
    </source>
</evidence>
<keyword evidence="9 12" id="KW-0727">SH2 domain</keyword>
<evidence type="ECO:0000256" key="4">
    <source>
        <dbReference type="ARBA" id="ARBA00022553"/>
    </source>
</evidence>
<comment type="subcellular location">
    <subcellularLocation>
        <location evidence="1">Cytoplasm</location>
    </subcellularLocation>
</comment>
<dbReference type="InterPro" id="IPR008266">
    <property type="entry name" value="Tyr_kinase_AS"/>
</dbReference>
<keyword evidence="8 14" id="KW-0067">ATP-binding</keyword>
<evidence type="ECO:0000256" key="15">
    <source>
        <dbReference type="RuleBase" id="RU362096"/>
    </source>
</evidence>
<evidence type="ECO:0000256" key="16">
    <source>
        <dbReference type="SAM" id="MobiDB-lite"/>
    </source>
</evidence>
<evidence type="ECO:0000256" key="3">
    <source>
        <dbReference type="ARBA" id="ARBA00022490"/>
    </source>
</evidence>
<dbReference type="InterPro" id="IPR001245">
    <property type="entry name" value="Ser-Thr/Tyr_kinase_cat_dom"/>
</dbReference>
<dbReference type="PANTHER" id="PTHR24418">
    <property type="entry name" value="TYROSINE-PROTEIN KINASE"/>
    <property type="match status" value="1"/>
</dbReference>
<feature type="binding site" evidence="14">
    <location>
        <position position="288"/>
    </location>
    <ligand>
        <name>ATP</name>
        <dbReference type="ChEBI" id="CHEBI:30616"/>
    </ligand>
</feature>
<evidence type="ECO:0000256" key="1">
    <source>
        <dbReference type="ARBA" id="ARBA00004496"/>
    </source>
</evidence>
<keyword evidence="10 15" id="KW-0829">Tyrosine-protein kinase</keyword>
<evidence type="ECO:0000256" key="2">
    <source>
        <dbReference type="ARBA" id="ARBA00022443"/>
    </source>
</evidence>
<dbReference type="GO" id="GO:0005737">
    <property type="term" value="C:cytoplasm"/>
    <property type="evidence" value="ECO:0007669"/>
    <property type="project" value="UniProtKB-SubCell"/>
</dbReference>
<dbReference type="Pfam" id="PF00017">
    <property type="entry name" value="SH2"/>
    <property type="match status" value="1"/>
</dbReference>
<evidence type="ECO:0000256" key="7">
    <source>
        <dbReference type="ARBA" id="ARBA00022777"/>
    </source>
</evidence>
<dbReference type="CDD" id="cd11845">
    <property type="entry name" value="SH3_Src_like"/>
    <property type="match status" value="1"/>
</dbReference>
<dbReference type="Pfam" id="PF07714">
    <property type="entry name" value="PK_Tyr_Ser-Thr"/>
    <property type="match status" value="1"/>
</dbReference>
<sequence>MGCVSSSEPTRNDGTKTHVSENTGRHQQTQNSYPSITPQAQAYPSRAPGGQGPFGGPFQQPGIIGQPVSGVGGASGALSFVSLYDYSARTAEDLSFHKGEILQIINNNDGDWWFARSLKTGKEGYIPSNYVAPVKSVQAQEWFFGKIKRADAEKKLLQTGNQTGTYLIRESESQPGNYSLSVRDGDSVKHYRIRKVDTGGFYIAPRCMCNSLEDLVQHYKGDSDGLCCRLTVICPKFDLPTTVGLSYNTKDEWEIERSSIVLKKRLGAGQFGEVWQGVWNGTTPVAVKQLKPNTMAVEDYLAEAQIMKKLQHEKLIQLYAVCSKTQPVYIVTELMKNGSLLDYLQKGEGRHLKLPELVDVSAQVASGMAFLEAQHYIHRDLAARNVLVGEGNIVKVADFGLARCIVDDEYTAREGAKFPIKWTAPEAALFNRFSIKSDVWSFGIFLVELITHGRVPYPGMTNGEVLAKVEQGYRMPPPPGCPDPLYQIMMDCWKQDPEERPTFEYLKYHLEDYFVSAADAAYRVLT</sequence>
<feature type="domain" description="SH2" evidence="17">
    <location>
        <begin position="142"/>
        <end position="234"/>
    </location>
</feature>
<protein>
    <recommendedName>
        <fullName evidence="15">Tyrosine-protein kinase</fullName>
        <ecNumber evidence="15">2.7.10.2</ecNumber>
    </recommendedName>
</protein>
<feature type="domain" description="Protein kinase" evidence="19">
    <location>
        <begin position="260"/>
        <end position="515"/>
    </location>
</feature>
<evidence type="ECO:0000256" key="10">
    <source>
        <dbReference type="ARBA" id="ARBA00023137"/>
    </source>
</evidence>
<dbReference type="Gene3D" id="3.30.200.20">
    <property type="entry name" value="Phosphorylase Kinase, domain 1"/>
    <property type="match status" value="1"/>
</dbReference>